<keyword evidence="1" id="KW-0812">Transmembrane</keyword>
<dbReference type="STRING" id="1147741.A0A0R3RZK7"/>
<evidence type="ECO:0000313" key="2">
    <source>
        <dbReference type="Proteomes" id="UP000050640"/>
    </source>
</evidence>
<proteinExistence type="predicted"/>
<keyword evidence="1" id="KW-1133">Transmembrane helix</keyword>
<sequence>MLNHYPLLPILSQQLKECQPSLKHLFPAYLTLGNLSLVCLARVLLEPALLELSKFRSIPSLSISIDGVGDAGNIYQQPLIVQQMSSQLYILLARQQMYTCLTFWLRTIFTPKAMASVVLLIIGLLMVQMTNSQAGQYDCNKDYSSPFCDEIQNKNDECYVSNDKLMLSPIGVHCAKIYKTCCMLRLQNVLKHAVYGQQCKDSNPVIHSILKSKYENDESRRLCPKTCNLSQTLMCCMGNQ</sequence>
<organism evidence="2 3">
    <name type="scientific">Elaeophora elaphi</name>
    <dbReference type="NCBI Taxonomy" id="1147741"/>
    <lineage>
        <taxon>Eukaryota</taxon>
        <taxon>Metazoa</taxon>
        <taxon>Ecdysozoa</taxon>
        <taxon>Nematoda</taxon>
        <taxon>Chromadorea</taxon>
        <taxon>Rhabditida</taxon>
        <taxon>Spirurina</taxon>
        <taxon>Spiruromorpha</taxon>
        <taxon>Filarioidea</taxon>
        <taxon>Onchocercidae</taxon>
        <taxon>Elaeophora</taxon>
    </lineage>
</organism>
<reference evidence="3" key="1">
    <citation type="submission" date="2017-02" db="UniProtKB">
        <authorList>
            <consortium name="WormBaseParasite"/>
        </authorList>
    </citation>
    <scope>IDENTIFICATION</scope>
</reference>
<protein>
    <submittedName>
        <fullName evidence="3">SPARK domain-containing protein</fullName>
    </submittedName>
</protein>
<dbReference type="AlphaFoldDB" id="A0A0R3RZK7"/>
<evidence type="ECO:0000313" key="3">
    <source>
        <dbReference type="WBParaSite" id="EEL_0000776801-mRNA-1"/>
    </source>
</evidence>
<keyword evidence="1" id="KW-0472">Membrane</keyword>
<dbReference type="Proteomes" id="UP000050640">
    <property type="component" value="Unplaced"/>
</dbReference>
<keyword evidence="2" id="KW-1185">Reference proteome</keyword>
<dbReference type="WBParaSite" id="EEL_0000776801-mRNA-1">
    <property type="protein sequence ID" value="EEL_0000776801-mRNA-1"/>
    <property type="gene ID" value="EEL_0000776801"/>
</dbReference>
<evidence type="ECO:0000256" key="1">
    <source>
        <dbReference type="SAM" id="Phobius"/>
    </source>
</evidence>
<name>A0A0R3RZK7_9BILA</name>
<accession>A0A0R3RZK7</accession>
<feature type="transmembrane region" description="Helical" evidence="1">
    <location>
        <begin position="103"/>
        <end position="127"/>
    </location>
</feature>